<dbReference type="EMBL" id="JH795882">
    <property type="protein sequence ID" value="EJT96610.1"/>
    <property type="molecule type" value="Genomic_DNA"/>
</dbReference>
<dbReference type="PANTHER" id="PTHR35180">
    <property type="entry name" value="PROTEIN CBG06219"/>
    <property type="match status" value="1"/>
</dbReference>
<gene>
    <name evidence="1" type="ORF">DACRYDRAFT_112559</name>
</gene>
<dbReference type="GeneID" id="63684503"/>
<accession>M5FN06</accession>
<dbReference type="PANTHER" id="PTHR35180:SF4">
    <property type="entry name" value="PROTEIN CBG06219"/>
    <property type="match status" value="1"/>
</dbReference>
<evidence type="ECO:0000313" key="2">
    <source>
        <dbReference type="Proteomes" id="UP000030653"/>
    </source>
</evidence>
<proteinExistence type="predicted"/>
<reference evidence="1 2" key="1">
    <citation type="journal article" date="2012" name="Science">
        <title>The Paleozoic origin of enzymatic lignin decomposition reconstructed from 31 fungal genomes.</title>
        <authorList>
            <person name="Floudas D."/>
            <person name="Binder M."/>
            <person name="Riley R."/>
            <person name="Barry K."/>
            <person name="Blanchette R.A."/>
            <person name="Henrissat B."/>
            <person name="Martinez A.T."/>
            <person name="Otillar R."/>
            <person name="Spatafora J.W."/>
            <person name="Yadav J.S."/>
            <person name="Aerts A."/>
            <person name="Benoit I."/>
            <person name="Boyd A."/>
            <person name="Carlson A."/>
            <person name="Copeland A."/>
            <person name="Coutinho P.M."/>
            <person name="de Vries R.P."/>
            <person name="Ferreira P."/>
            <person name="Findley K."/>
            <person name="Foster B."/>
            <person name="Gaskell J."/>
            <person name="Glotzer D."/>
            <person name="Gorecki P."/>
            <person name="Heitman J."/>
            <person name="Hesse C."/>
            <person name="Hori C."/>
            <person name="Igarashi K."/>
            <person name="Jurgens J.A."/>
            <person name="Kallen N."/>
            <person name="Kersten P."/>
            <person name="Kohler A."/>
            <person name="Kuees U."/>
            <person name="Kumar T.K.A."/>
            <person name="Kuo A."/>
            <person name="LaButti K."/>
            <person name="Larrondo L.F."/>
            <person name="Lindquist E."/>
            <person name="Ling A."/>
            <person name="Lombard V."/>
            <person name="Lucas S."/>
            <person name="Lundell T."/>
            <person name="Martin R."/>
            <person name="McLaughlin D.J."/>
            <person name="Morgenstern I."/>
            <person name="Morin E."/>
            <person name="Murat C."/>
            <person name="Nagy L.G."/>
            <person name="Nolan M."/>
            <person name="Ohm R.A."/>
            <person name="Patyshakuliyeva A."/>
            <person name="Rokas A."/>
            <person name="Ruiz-Duenas F.J."/>
            <person name="Sabat G."/>
            <person name="Salamov A."/>
            <person name="Samejima M."/>
            <person name="Schmutz J."/>
            <person name="Slot J.C."/>
            <person name="St John F."/>
            <person name="Stenlid J."/>
            <person name="Sun H."/>
            <person name="Sun S."/>
            <person name="Syed K."/>
            <person name="Tsang A."/>
            <person name="Wiebenga A."/>
            <person name="Young D."/>
            <person name="Pisabarro A."/>
            <person name="Eastwood D.C."/>
            <person name="Martin F."/>
            <person name="Cullen D."/>
            <person name="Grigoriev I.V."/>
            <person name="Hibbett D.S."/>
        </authorList>
    </citation>
    <scope>NUCLEOTIDE SEQUENCE [LARGE SCALE GENOMIC DNA]</scope>
    <source>
        <strain evidence="1 2">DJM-731 SS1</strain>
    </source>
</reference>
<dbReference type="OrthoDB" id="73875at2759"/>
<dbReference type="Proteomes" id="UP000030653">
    <property type="component" value="Unassembled WGS sequence"/>
</dbReference>
<dbReference type="RefSeq" id="XP_040623508.1">
    <property type="nucleotide sequence ID" value="XM_040769441.1"/>
</dbReference>
<evidence type="ECO:0000313" key="1">
    <source>
        <dbReference type="EMBL" id="EJT96610.1"/>
    </source>
</evidence>
<dbReference type="AlphaFoldDB" id="M5FN06"/>
<protein>
    <submittedName>
        <fullName evidence="1">Uncharacterized protein</fullName>
    </submittedName>
</protein>
<keyword evidence="2" id="KW-1185">Reference proteome</keyword>
<sequence length="171" mass="17830">MASCTIAPRRDPVRWRVLSMTPSFQDNIKSTGQLASGAAWAGTAPWCNGRCNSGELQVAVASEGSPDLIISTSPFGSDCLFGSKALCTTQYSSCTLSSTTLQIQCSSTAAGPGGFYSTYKLTGCSWVNPGPLCASSSTRAVAVRTTAFKTTPWDYSGPLLLDANVEVSCCA</sequence>
<dbReference type="HOGENOM" id="CLU_1562838_0_0_1"/>
<name>M5FN06_DACPD</name>
<organism evidence="1 2">
    <name type="scientific">Dacryopinax primogenitus (strain DJM 731)</name>
    <name type="common">Brown rot fungus</name>
    <dbReference type="NCBI Taxonomy" id="1858805"/>
    <lineage>
        <taxon>Eukaryota</taxon>
        <taxon>Fungi</taxon>
        <taxon>Dikarya</taxon>
        <taxon>Basidiomycota</taxon>
        <taxon>Agaricomycotina</taxon>
        <taxon>Dacrymycetes</taxon>
        <taxon>Dacrymycetales</taxon>
        <taxon>Dacrymycetaceae</taxon>
        <taxon>Dacryopinax</taxon>
    </lineage>
</organism>